<keyword evidence="1" id="KW-0472">Membrane</keyword>
<evidence type="ECO:0000313" key="3">
    <source>
        <dbReference type="Proteomes" id="UP000230233"/>
    </source>
</evidence>
<keyword evidence="3" id="KW-1185">Reference proteome</keyword>
<dbReference type="EMBL" id="PDUG01000078">
    <property type="protein sequence ID" value="PIC11496.1"/>
    <property type="molecule type" value="Genomic_DNA"/>
</dbReference>
<evidence type="ECO:0000256" key="1">
    <source>
        <dbReference type="SAM" id="Phobius"/>
    </source>
</evidence>
<feature type="transmembrane region" description="Helical" evidence="1">
    <location>
        <begin position="61"/>
        <end position="80"/>
    </location>
</feature>
<dbReference type="AlphaFoldDB" id="A0A2G5S995"/>
<comment type="caution">
    <text evidence="2">The sequence shown here is derived from an EMBL/GenBank/DDBJ whole genome shotgun (WGS) entry which is preliminary data.</text>
</comment>
<accession>A0A2G5S995</accession>
<feature type="transmembrane region" description="Helical" evidence="1">
    <location>
        <begin position="26"/>
        <end position="49"/>
    </location>
</feature>
<reference evidence="3" key="1">
    <citation type="submission" date="2017-10" db="EMBL/GenBank/DDBJ databases">
        <title>Rapid genome shrinkage in a self-fertile nematode reveals novel sperm competition proteins.</title>
        <authorList>
            <person name="Yin D."/>
            <person name="Schwarz E.M."/>
            <person name="Thomas C.G."/>
            <person name="Felde R.L."/>
            <person name="Korf I.F."/>
            <person name="Cutter A.D."/>
            <person name="Schartner C.M."/>
            <person name="Ralston E.J."/>
            <person name="Meyer B.J."/>
            <person name="Haag E.S."/>
        </authorList>
    </citation>
    <scope>NUCLEOTIDE SEQUENCE [LARGE SCALE GENOMIC DNA]</scope>
    <source>
        <strain evidence="3">JU1422</strain>
    </source>
</reference>
<organism evidence="2 3">
    <name type="scientific">Caenorhabditis nigoni</name>
    <dbReference type="NCBI Taxonomy" id="1611254"/>
    <lineage>
        <taxon>Eukaryota</taxon>
        <taxon>Metazoa</taxon>
        <taxon>Ecdysozoa</taxon>
        <taxon>Nematoda</taxon>
        <taxon>Chromadorea</taxon>
        <taxon>Rhabditida</taxon>
        <taxon>Rhabditina</taxon>
        <taxon>Rhabditomorpha</taxon>
        <taxon>Rhabditoidea</taxon>
        <taxon>Rhabditidae</taxon>
        <taxon>Peloderinae</taxon>
        <taxon>Caenorhabditis</taxon>
    </lineage>
</organism>
<proteinExistence type="predicted"/>
<protein>
    <submittedName>
        <fullName evidence="2">Uncharacterized protein</fullName>
    </submittedName>
</protein>
<name>A0A2G5S995_9PELO</name>
<dbReference type="Proteomes" id="UP000230233">
    <property type="component" value="Unassembled WGS sequence"/>
</dbReference>
<keyword evidence="1" id="KW-0812">Transmembrane</keyword>
<evidence type="ECO:0000313" key="2">
    <source>
        <dbReference type="EMBL" id="PIC11496.1"/>
    </source>
</evidence>
<sequence>MFKTQHPGEKRIHFFSPRRRDVKLNVLLAAPSSISSSWLPCGWMASFFLDFCWNSFQYSKISFFGFHHLMGSLSFLDAFWSIGVF</sequence>
<gene>
    <name evidence="2" type="ORF">B9Z55_029044</name>
</gene>
<keyword evidence="1" id="KW-1133">Transmembrane helix</keyword>